<evidence type="ECO:0000313" key="4">
    <source>
        <dbReference type="Proteomes" id="UP000006575"/>
    </source>
</evidence>
<dbReference type="Proteomes" id="UP000006575">
    <property type="component" value="Plasmid pRL12"/>
</dbReference>
<sequence>MRSGSSYAQGRISSMNQTLGARLSPDLTGANVEDAGEHNRAVVLRCIHRQAPISRAEIARRTGFTKPAIARIVDRLLDEGLIMEARRRHGLRGQPAIELEINPDACFAIGINIDRDHLTILAVDAVGNVRARVHHEKRFILPAEFLQLTADAISHFQRSRLIDDARLAGIGLAMPDWLGEISLLGKPEAYQEWTAFDVRAALENLTQHPVFIENEANAAALAELDYGLGAESSSFFYIAINPCPGGGLVLDGNGHRGAMGLSGEIGWLPIADGRDGTAHKVQLLGEIFSLFFLYDFLAQHGVEVSVPHDLLTLDAHGRRLVSQWLKEMSAHLAVAVKHIGMVVDPDAVLVGGRLPIRIVDELLRYVHEHLDAEDTNLPSLHRASLGEDASAMGAAVMPMAAALMLASADAAQRTRSPLKNMDRLNS</sequence>
<gene>
    <name evidence="3" type="ordered locus">pRL120354</name>
</gene>
<reference evidence="3 4" key="1">
    <citation type="journal article" date="2006" name="Genome Biol.">
        <title>The genome of Rhizobium leguminosarum has recognizable core and accessory components.</title>
        <authorList>
            <person name="Young J.W."/>
            <person name="Crossman L.C."/>
            <person name="Johnston A.W.B."/>
            <person name="Thomson N.R."/>
            <person name="Ghazoui Z.F."/>
            <person name="Hull K.H."/>
            <person name="Wexler M."/>
            <person name="Curson A.R.J."/>
            <person name="Todd J.D."/>
            <person name="Poole P.S."/>
            <person name="Mauchline T.H."/>
            <person name="East A.K."/>
            <person name="Quail M.A."/>
            <person name="Churcher C."/>
            <person name="Arrowsmith C."/>
            <person name="Cherevach A."/>
            <person name="Chillingworth T."/>
            <person name="Clarke K."/>
            <person name="Cronin A."/>
            <person name="Davis P."/>
            <person name="Fraser A."/>
            <person name="Hance Z."/>
            <person name="Hauser H."/>
            <person name="Jagels K."/>
            <person name="Moule S."/>
            <person name="Mungall K."/>
            <person name="Norbertczak H."/>
            <person name="Rabbinowitsch E."/>
            <person name="Sanders M."/>
            <person name="Simmonds M."/>
            <person name="Whitehead S."/>
            <person name="Parkhill J."/>
        </authorList>
    </citation>
    <scope>NUCLEOTIDE SEQUENCE [LARGE SCALE GENOMIC DNA]</scope>
    <source>
        <strain evidence="4">DSM 114642 / LMG 32736 / 3841</strain>
    </source>
</reference>
<protein>
    <submittedName>
        <fullName evidence="3">ROK family transcriptional regulator</fullName>
    </submittedName>
</protein>
<dbReference type="InterPro" id="IPR043129">
    <property type="entry name" value="ATPase_NBD"/>
</dbReference>
<accession>Q1M4A6</accession>
<dbReference type="EMBL" id="AM236086">
    <property type="protein sequence ID" value="CAK12066.1"/>
    <property type="molecule type" value="Genomic_DNA"/>
</dbReference>
<evidence type="ECO:0000256" key="1">
    <source>
        <dbReference type="ARBA" id="ARBA00006479"/>
    </source>
</evidence>
<keyword evidence="4" id="KW-1185">Reference proteome</keyword>
<dbReference type="EnsemblBacteria" id="CAK12066">
    <property type="protein sequence ID" value="CAK12066"/>
    <property type="gene ID" value="pRL120354"/>
</dbReference>
<dbReference type="eggNOG" id="COG1940">
    <property type="taxonomic scope" value="Bacteria"/>
</dbReference>
<dbReference type="Gene3D" id="1.10.10.10">
    <property type="entry name" value="Winged helix-like DNA-binding domain superfamily/Winged helix DNA-binding domain"/>
    <property type="match status" value="1"/>
</dbReference>
<dbReference type="KEGG" id="rle:pRL120354"/>
<organism evidence="3 4">
    <name type="scientific">Rhizobium johnstonii (strain DSM 114642 / LMG 32736 / 3841)</name>
    <name type="common">Rhizobium leguminosarum bv. viciae</name>
    <dbReference type="NCBI Taxonomy" id="216596"/>
    <lineage>
        <taxon>Bacteria</taxon>
        <taxon>Pseudomonadati</taxon>
        <taxon>Pseudomonadota</taxon>
        <taxon>Alphaproteobacteria</taxon>
        <taxon>Hyphomicrobiales</taxon>
        <taxon>Rhizobiaceae</taxon>
        <taxon>Rhizobium/Agrobacterium group</taxon>
        <taxon>Rhizobium</taxon>
        <taxon>Rhizobium johnstonii</taxon>
    </lineage>
</organism>
<evidence type="ECO:0000259" key="2">
    <source>
        <dbReference type="Pfam" id="PF01047"/>
    </source>
</evidence>
<dbReference type="Pfam" id="PF00480">
    <property type="entry name" value="ROK"/>
    <property type="match status" value="1"/>
</dbReference>
<feature type="domain" description="HTH marR-type" evidence="2">
    <location>
        <begin position="39"/>
        <end position="83"/>
    </location>
</feature>
<comment type="similarity">
    <text evidence="1">Belongs to the ROK (NagC/XylR) family.</text>
</comment>
<dbReference type="InterPro" id="IPR036388">
    <property type="entry name" value="WH-like_DNA-bd_sf"/>
</dbReference>
<dbReference type="AlphaFoldDB" id="Q1M4A6"/>
<name>Q1M4A6_RHIJ3</name>
<dbReference type="InterPro" id="IPR000600">
    <property type="entry name" value="ROK"/>
</dbReference>
<dbReference type="InterPro" id="IPR000835">
    <property type="entry name" value="HTH_MarR-typ"/>
</dbReference>
<dbReference type="eggNOG" id="COG1846">
    <property type="taxonomic scope" value="Bacteria"/>
</dbReference>
<dbReference type="PANTHER" id="PTHR18964:SF149">
    <property type="entry name" value="BIFUNCTIONAL UDP-N-ACETYLGLUCOSAMINE 2-EPIMERASE_N-ACETYLMANNOSAMINE KINASE"/>
    <property type="match status" value="1"/>
</dbReference>
<dbReference type="Pfam" id="PF01047">
    <property type="entry name" value="MarR"/>
    <property type="match status" value="1"/>
</dbReference>
<dbReference type="InterPro" id="IPR036390">
    <property type="entry name" value="WH_DNA-bd_sf"/>
</dbReference>
<proteinExistence type="inferred from homology"/>
<dbReference type="Gene3D" id="3.30.420.40">
    <property type="match status" value="2"/>
</dbReference>
<dbReference type="SUPFAM" id="SSF53067">
    <property type="entry name" value="Actin-like ATPase domain"/>
    <property type="match status" value="1"/>
</dbReference>
<dbReference type="GO" id="GO:0003700">
    <property type="term" value="F:DNA-binding transcription factor activity"/>
    <property type="evidence" value="ECO:0007669"/>
    <property type="project" value="InterPro"/>
</dbReference>
<dbReference type="PANTHER" id="PTHR18964">
    <property type="entry name" value="ROK (REPRESSOR, ORF, KINASE) FAMILY"/>
    <property type="match status" value="1"/>
</dbReference>
<dbReference type="CDD" id="cd23763">
    <property type="entry name" value="ASKHA_ATPase_ROK"/>
    <property type="match status" value="1"/>
</dbReference>
<evidence type="ECO:0000313" key="3">
    <source>
        <dbReference type="EMBL" id="CAK12066.1"/>
    </source>
</evidence>
<dbReference type="HOGENOM" id="CLU_036604_13_0_5"/>
<dbReference type="SUPFAM" id="SSF46785">
    <property type="entry name" value="Winged helix' DNA-binding domain"/>
    <property type="match status" value="1"/>
</dbReference>
<geneLocation type="plasmid" evidence="4">
    <name>pRL12</name>
</geneLocation>